<evidence type="ECO:0000313" key="2">
    <source>
        <dbReference type="EMBL" id="AOZ63726.1"/>
    </source>
</evidence>
<feature type="domain" description="HNH nuclease" evidence="1">
    <location>
        <begin position="117"/>
        <end position="165"/>
    </location>
</feature>
<dbReference type="InterPro" id="IPR003615">
    <property type="entry name" value="HNH_nuc"/>
</dbReference>
<protein>
    <submittedName>
        <fullName evidence="2">HNH endonuclease</fullName>
    </submittedName>
</protein>
<accession>A0A1I9SAC0</accession>
<sequence length="189" mass="21416">MKEQILELRSKGYSYKKIVEELGCSIGTVSYHCGEGQKEKKTIRSKLHKVANPLVYKIYKFKLNRPQAKAKVGRVGIRAKVRDFQRNRSENGSYSSGRDFNFTTEDLLKCLGDEPSCYLTGKAIDLSKPETYSLDHVIPASKGGENILDNLGLASRKANMAKSDSSLEEFIEMCYDVLIHWEIIEKIDN</sequence>
<dbReference type="Gene3D" id="1.10.30.50">
    <property type="match status" value="1"/>
</dbReference>
<evidence type="ECO:0000259" key="1">
    <source>
        <dbReference type="Pfam" id="PF13395"/>
    </source>
</evidence>
<name>A0A1I9SAC0_9CAUD</name>
<keyword evidence="2" id="KW-0378">Hydrolase</keyword>
<dbReference type="GO" id="GO:0004519">
    <property type="term" value="F:endonuclease activity"/>
    <property type="evidence" value="ECO:0007669"/>
    <property type="project" value="UniProtKB-KW"/>
</dbReference>
<organism evidence="2 3">
    <name type="scientific">Rhodococcus phage Weasels2</name>
    <dbReference type="NCBI Taxonomy" id="1897437"/>
    <lineage>
        <taxon>Viruses</taxon>
        <taxon>Duplodnaviria</taxon>
        <taxon>Heunggongvirae</taxon>
        <taxon>Uroviricota</taxon>
        <taxon>Caudoviricetes</taxon>
        <taxon>Weaselvirus</taxon>
        <taxon>Weaselvirus weasel</taxon>
    </lineage>
</organism>
<dbReference type="OrthoDB" id="20122at10239"/>
<keyword evidence="3" id="KW-1185">Reference proteome</keyword>
<dbReference type="EMBL" id="KX774321">
    <property type="protein sequence ID" value="AOZ63726.1"/>
    <property type="molecule type" value="Genomic_DNA"/>
</dbReference>
<keyword evidence="2" id="KW-0255">Endonuclease</keyword>
<reference evidence="3" key="1">
    <citation type="submission" date="2016-08" db="EMBL/GenBank/DDBJ databases">
        <authorList>
            <person name="Seilhamer J.J."/>
        </authorList>
    </citation>
    <scope>NUCLEOTIDE SEQUENCE [LARGE SCALE GENOMIC DNA]</scope>
</reference>
<dbReference type="Pfam" id="PF13395">
    <property type="entry name" value="HNH_4"/>
    <property type="match status" value="1"/>
</dbReference>
<gene>
    <name evidence="2" type="ORF">SEA_WEASELS2_145</name>
</gene>
<evidence type="ECO:0000313" key="3">
    <source>
        <dbReference type="Proteomes" id="UP000224902"/>
    </source>
</evidence>
<proteinExistence type="predicted"/>
<dbReference type="Proteomes" id="UP000224902">
    <property type="component" value="Segment"/>
</dbReference>
<dbReference type="CDD" id="cd00085">
    <property type="entry name" value="HNHc"/>
    <property type="match status" value="1"/>
</dbReference>
<keyword evidence="2" id="KW-0540">Nuclease</keyword>
<dbReference type="Gene3D" id="1.10.10.60">
    <property type="entry name" value="Homeodomain-like"/>
    <property type="match status" value="1"/>
</dbReference>